<evidence type="ECO:0000313" key="1">
    <source>
        <dbReference type="EMBL" id="ASB89190.1"/>
    </source>
</evidence>
<dbReference type="RefSeq" id="WP_157678839.1">
    <property type="nucleotide sequence ID" value="NZ_BORD01000006.1"/>
</dbReference>
<sequence length="51" mass="5857">MKTKKDYAEMAYRVCPKCRKKMFKELGTGYPKTVKCPNGCVTTKELAVFYA</sequence>
<dbReference type="GeneID" id="92853361"/>
<gene>
    <name evidence="1" type="ORF">S101395_02683</name>
</gene>
<organism evidence="1 2">
    <name type="scientific">Bacillus sonorensis</name>
    <dbReference type="NCBI Taxonomy" id="119858"/>
    <lineage>
        <taxon>Bacteria</taxon>
        <taxon>Bacillati</taxon>
        <taxon>Bacillota</taxon>
        <taxon>Bacilli</taxon>
        <taxon>Bacillales</taxon>
        <taxon>Bacillaceae</taxon>
        <taxon>Bacillus</taxon>
    </lineage>
</organism>
<protein>
    <submittedName>
        <fullName evidence="1">Uncharacterized protein</fullName>
    </submittedName>
</protein>
<dbReference type="Proteomes" id="UP000196877">
    <property type="component" value="Chromosome"/>
</dbReference>
<keyword evidence="2" id="KW-1185">Reference proteome</keyword>
<name>A0ABM6LIQ6_9BACI</name>
<dbReference type="EMBL" id="CP021920">
    <property type="protein sequence ID" value="ASB89190.1"/>
    <property type="molecule type" value="Genomic_DNA"/>
</dbReference>
<accession>A0ABM6LIQ6</accession>
<proteinExistence type="predicted"/>
<reference evidence="1 2" key="1">
    <citation type="submission" date="2017-06" db="EMBL/GenBank/DDBJ databases">
        <title>Genome sequence of Bacillus sonorensis strain SRCM101395.</title>
        <authorList>
            <person name="Cho S.H."/>
        </authorList>
    </citation>
    <scope>NUCLEOTIDE SEQUENCE [LARGE SCALE GENOMIC DNA]</scope>
    <source>
        <strain evidence="1 2">SRCM101395</strain>
    </source>
</reference>
<evidence type="ECO:0000313" key="2">
    <source>
        <dbReference type="Proteomes" id="UP000196877"/>
    </source>
</evidence>